<evidence type="ECO:0000256" key="1">
    <source>
        <dbReference type="ARBA" id="ARBA00009370"/>
    </source>
</evidence>
<keyword evidence="4 6" id="KW-0378">Hydrolase</keyword>
<gene>
    <name evidence="6" type="primary">lepB</name>
    <name evidence="6" type="ORF">HF882_10655</name>
</gene>
<dbReference type="RefSeq" id="WP_168962598.1">
    <property type="nucleotide sequence ID" value="NZ_DBFNGS010000944.1"/>
</dbReference>
<evidence type="ECO:0000256" key="2">
    <source>
        <dbReference type="ARBA" id="ARBA00019232"/>
    </source>
</evidence>
<dbReference type="GO" id="GO:0006465">
    <property type="term" value="P:signal peptide processing"/>
    <property type="evidence" value="ECO:0007669"/>
    <property type="project" value="InterPro"/>
</dbReference>
<dbReference type="EC" id="3.4.21.89" evidence="4"/>
<name>A0A848AUC5_9BACT</name>
<dbReference type="CDD" id="cd06530">
    <property type="entry name" value="S26_SPase_I"/>
    <property type="match status" value="1"/>
</dbReference>
<organism evidence="6 7">
    <name type="scientific">Victivallis vadensis</name>
    <dbReference type="NCBI Taxonomy" id="172901"/>
    <lineage>
        <taxon>Bacteria</taxon>
        <taxon>Pseudomonadati</taxon>
        <taxon>Lentisphaerota</taxon>
        <taxon>Lentisphaeria</taxon>
        <taxon>Victivallales</taxon>
        <taxon>Victivallaceae</taxon>
        <taxon>Victivallis</taxon>
    </lineage>
</organism>
<sequence>MNRSGKRVVWLAVAGVLLALAAWIQPYELIRVTGGSMMPTYRDGQLLVGVKAFWLRGEPFRRGEVVMCRVGGEKLLKRIYALPGDEVVIFSLDDGFHVMVQAENYLRYYQLAEGIGHARIRRFEVPEHGLFLLGDAPNVSLDSRDFGPVPEADVIARIR</sequence>
<evidence type="ECO:0000259" key="5">
    <source>
        <dbReference type="Pfam" id="PF10502"/>
    </source>
</evidence>
<feature type="active site" evidence="3">
    <location>
        <position position="77"/>
    </location>
</feature>
<comment type="similarity">
    <text evidence="1 4">Belongs to the peptidase S26 family.</text>
</comment>
<dbReference type="InterPro" id="IPR019533">
    <property type="entry name" value="Peptidase_S26"/>
</dbReference>
<comment type="caution">
    <text evidence="6">The sequence shown here is derived from an EMBL/GenBank/DDBJ whole genome shotgun (WGS) entry which is preliminary data.</text>
</comment>
<dbReference type="NCBIfam" id="TIGR02227">
    <property type="entry name" value="sigpep_I_bact"/>
    <property type="match status" value="1"/>
</dbReference>
<dbReference type="Proteomes" id="UP000576225">
    <property type="component" value="Unassembled WGS sequence"/>
</dbReference>
<dbReference type="AlphaFoldDB" id="A0A848AUC5"/>
<dbReference type="Pfam" id="PF10502">
    <property type="entry name" value="Peptidase_S26"/>
    <property type="match status" value="1"/>
</dbReference>
<evidence type="ECO:0000256" key="4">
    <source>
        <dbReference type="RuleBase" id="RU362042"/>
    </source>
</evidence>
<dbReference type="GO" id="GO:0009003">
    <property type="term" value="F:signal peptidase activity"/>
    <property type="evidence" value="ECO:0007669"/>
    <property type="project" value="UniProtKB-EC"/>
</dbReference>
<accession>A0A848AUC5</accession>
<evidence type="ECO:0000256" key="3">
    <source>
        <dbReference type="PIRSR" id="PIRSR600223-1"/>
    </source>
</evidence>
<evidence type="ECO:0000313" key="6">
    <source>
        <dbReference type="EMBL" id="NMD87045.1"/>
    </source>
</evidence>
<reference evidence="6 7" key="1">
    <citation type="submission" date="2020-04" db="EMBL/GenBank/DDBJ databases">
        <authorList>
            <person name="Hitch T.C.A."/>
            <person name="Wylensek D."/>
            <person name="Clavel T."/>
        </authorList>
    </citation>
    <scope>NUCLEOTIDE SEQUENCE [LARGE SCALE GENOMIC DNA]</scope>
    <source>
        <strain evidence="6 7">COR2-253-APC-1A</strain>
    </source>
</reference>
<dbReference type="PRINTS" id="PR00727">
    <property type="entry name" value="LEADERPTASE"/>
</dbReference>
<proteinExistence type="inferred from homology"/>
<dbReference type="EMBL" id="JABAEW010000018">
    <property type="protein sequence ID" value="NMD87045.1"/>
    <property type="molecule type" value="Genomic_DNA"/>
</dbReference>
<comment type="catalytic activity">
    <reaction evidence="4">
        <text>Cleavage of hydrophobic, N-terminal signal or leader sequences from secreted and periplasmic proteins.</text>
        <dbReference type="EC" id="3.4.21.89"/>
    </reaction>
</comment>
<dbReference type="PANTHER" id="PTHR43390">
    <property type="entry name" value="SIGNAL PEPTIDASE I"/>
    <property type="match status" value="1"/>
</dbReference>
<dbReference type="InterPro" id="IPR000223">
    <property type="entry name" value="Pept_S26A_signal_pept_1"/>
</dbReference>
<dbReference type="GO" id="GO:0016020">
    <property type="term" value="C:membrane"/>
    <property type="evidence" value="ECO:0007669"/>
    <property type="project" value="UniProtKB-SubCell"/>
</dbReference>
<keyword evidence="4" id="KW-0645">Protease</keyword>
<feature type="domain" description="Peptidase S26" evidence="5">
    <location>
        <begin position="8"/>
        <end position="158"/>
    </location>
</feature>
<dbReference type="SUPFAM" id="SSF51306">
    <property type="entry name" value="LexA/Signal peptidase"/>
    <property type="match status" value="1"/>
</dbReference>
<feature type="active site" evidence="3">
    <location>
        <position position="36"/>
    </location>
</feature>
<dbReference type="Gene3D" id="2.10.109.10">
    <property type="entry name" value="Umud Fragment, subunit A"/>
    <property type="match status" value="1"/>
</dbReference>
<evidence type="ECO:0000313" key="7">
    <source>
        <dbReference type="Proteomes" id="UP000576225"/>
    </source>
</evidence>
<dbReference type="PANTHER" id="PTHR43390:SF1">
    <property type="entry name" value="CHLOROPLAST PROCESSING PEPTIDASE"/>
    <property type="match status" value="1"/>
</dbReference>
<comment type="subcellular location">
    <subcellularLocation>
        <location evidence="4">Membrane</location>
        <topology evidence="4">Single-pass type II membrane protein</topology>
    </subcellularLocation>
</comment>
<dbReference type="GO" id="GO:0004252">
    <property type="term" value="F:serine-type endopeptidase activity"/>
    <property type="evidence" value="ECO:0007669"/>
    <property type="project" value="InterPro"/>
</dbReference>
<dbReference type="InterPro" id="IPR036286">
    <property type="entry name" value="LexA/Signal_pep-like_sf"/>
</dbReference>
<protein>
    <recommendedName>
        <fullName evidence="2 4">Signal peptidase I</fullName>
        <ecNumber evidence="4">3.4.21.89</ecNumber>
    </recommendedName>
</protein>